<dbReference type="PROSITE" id="PS00837">
    <property type="entry name" value="ALADH_PNT_2"/>
    <property type="match status" value="1"/>
</dbReference>
<dbReference type="GO" id="GO:0008750">
    <property type="term" value="F:proton-translocating NAD(P)+ transhydrogenase activity"/>
    <property type="evidence" value="ECO:0007669"/>
    <property type="project" value="UniProtKB-EC"/>
</dbReference>
<dbReference type="InterPro" id="IPR036291">
    <property type="entry name" value="NAD(P)-bd_dom_sf"/>
</dbReference>
<sequence>MIIGLCREHAAGETRVALTPPNIKTLVEKGQTCLVEAGAGLAAGISDDDFKEAGAEIVDSSDAIFERSEVVLGIQPVSPDPAVRDAHLARLRKGQIIAGMLDPLGESELAQKIAETGVTSLGLEMVPRISRAQSMDVLSSMATIGGYHAVLHGASLAPRIFPMMMTAAGTLKAAKVLILGAGVAGLQACATAKRLGAVVSAYDIRPAARDQIISVGAKPVDLELENEESEDAGGYAKEQTADQLAKQQAALAKVLAEQDIIITTAAVPGRRSPVLITEEMLKSVQPGTVIVDIAAERGGNCAATKANETINVNGVIISGPLNLAARHPFHASQMFGNNLTTLLDLLLNDEGNLEFDFDDEVVAGTVVTHNGEVTHAMIRDILGLPAMQLGSPKEEPEAEADESKGE</sequence>
<dbReference type="SUPFAM" id="SSF51735">
    <property type="entry name" value="NAD(P)-binding Rossmann-fold domains"/>
    <property type="match status" value="1"/>
</dbReference>
<dbReference type="PANTHER" id="PTHR10160:SF19">
    <property type="entry name" value="PROTON-TRANSLOCATING NAD(P)(+) TRANSHYDROGENASE"/>
    <property type="match status" value="1"/>
</dbReference>
<evidence type="ECO:0000256" key="5">
    <source>
        <dbReference type="ARBA" id="ARBA00022857"/>
    </source>
</evidence>
<dbReference type="Gene3D" id="3.40.50.720">
    <property type="entry name" value="NAD(P)-binding Rossmann-like Domain"/>
    <property type="match status" value="2"/>
</dbReference>
<dbReference type="EC" id="7.1.1.1" evidence="3"/>
<evidence type="ECO:0000259" key="11">
    <source>
        <dbReference type="SMART" id="SM01003"/>
    </source>
</evidence>
<dbReference type="InterPro" id="IPR007886">
    <property type="entry name" value="AlaDH/PNT_N"/>
</dbReference>
<organism evidence="12 13">
    <name type="scientific">Litorivivens lipolytica</name>
    <dbReference type="NCBI Taxonomy" id="1524264"/>
    <lineage>
        <taxon>Bacteria</taxon>
        <taxon>Pseudomonadati</taxon>
        <taxon>Pseudomonadota</taxon>
        <taxon>Gammaproteobacteria</taxon>
        <taxon>Litorivivens</taxon>
    </lineage>
</organism>
<keyword evidence="12" id="KW-0560">Oxidoreductase</keyword>
<feature type="domain" description="Alanine dehydrogenase/pyridine nucleotide transhydrogenase NAD(H)-binding" evidence="10">
    <location>
        <begin position="154"/>
        <end position="319"/>
    </location>
</feature>
<keyword evidence="13" id="KW-1185">Reference proteome</keyword>
<dbReference type="EMBL" id="JACHWY010000001">
    <property type="protein sequence ID" value="MBB3047056.1"/>
    <property type="molecule type" value="Genomic_DNA"/>
</dbReference>
<comment type="similarity">
    <text evidence="2">Belongs to the AlaDH/PNT family.</text>
</comment>
<dbReference type="InterPro" id="IPR008143">
    <property type="entry name" value="Ala_DH/PNT_CS2"/>
</dbReference>
<dbReference type="PANTHER" id="PTHR10160">
    <property type="entry name" value="NAD(P) TRANSHYDROGENASE"/>
    <property type="match status" value="1"/>
</dbReference>
<feature type="domain" description="Alanine dehydrogenase/pyridine nucleotide transhydrogenase N-terminal" evidence="11">
    <location>
        <begin position="4"/>
        <end position="145"/>
    </location>
</feature>
<evidence type="ECO:0000256" key="3">
    <source>
        <dbReference type="ARBA" id="ARBA00012943"/>
    </source>
</evidence>
<evidence type="ECO:0000313" key="13">
    <source>
        <dbReference type="Proteomes" id="UP000537130"/>
    </source>
</evidence>
<evidence type="ECO:0000256" key="1">
    <source>
        <dbReference type="ARBA" id="ARBA00003943"/>
    </source>
</evidence>
<evidence type="ECO:0000256" key="7">
    <source>
        <dbReference type="ARBA" id="ARBA00023027"/>
    </source>
</evidence>
<evidence type="ECO:0000313" key="12">
    <source>
        <dbReference type="EMBL" id="MBB3047056.1"/>
    </source>
</evidence>
<evidence type="ECO:0000259" key="10">
    <source>
        <dbReference type="SMART" id="SM01002"/>
    </source>
</evidence>
<evidence type="ECO:0000256" key="6">
    <source>
        <dbReference type="ARBA" id="ARBA00022967"/>
    </source>
</evidence>
<dbReference type="AlphaFoldDB" id="A0A7W4Z6N0"/>
<dbReference type="Proteomes" id="UP000537130">
    <property type="component" value="Unassembled WGS sequence"/>
</dbReference>
<dbReference type="Pfam" id="PF01262">
    <property type="entry name" value="AlaDh_PNT_C"/>
    <property type="match status" value="1"/>
</dbReference>
<evidence type="ECO:0000256" key="8">
    <source>
        <dbReference type="ARBA" id="ARBA00048202"/>
    </source>
</evidence>
<dbReference type="RefSeq" id="WP_183409700.1">
    <property type="nucleotide sequence ID" value="NZ_JACHWY010000001.1"/>
</dbReference>
<comment type="caution">
    <text evidence="12">The sequence shown here is derived from an EMBL/GenBank/DDBJ whole genome shotgun (WGS) entry which is preliminary data.</text>
</comment>
<feature type="region of interest" description="Disordered" evidence="9">
    <location>
        <begin position="387"/>
        <end position="406"/>
    </location>
</feature>
<dbReference type="GO" id="GO:0005886">
    <property type="term" value="C:plasma membrane"/>
    <property type="evidence" value="ECO:0007669"/>
    <property type="project" value="TreeGrafter"/>
</dbReference>
<dbReference type="SMART" id="SM01002">
    <property type="entry name" value="AlaDh_PNT_C"/>
    <property type="match status" value="1"/>
</dbReference>
<evidence type="ECO:0000256" key="2">
    <source>
        <dbReference type="ARBA" id="ARBA00005689"/>
    </source>
</evidence>
<dbReference type="GO" id="GO:0016491">
    <property type="term" value="F:oxidoreductase activity"/>
    <property type="evidence" value="ECO:0007669"/>
    <property type="project" value="UniProtKB-KW"/>
</dbReference>
<protein>
    <recommendedName>
        <fullName evidence="3">proton-translocating NAD(P)(+) transhydrogenase</fullName>
        <ecNumber evidence="3">7.1.1.1</ecNumber>
    </recommendedName>
</protein>
<dbReference type="Pfam" id="PF05222">
    <property type="entry name" value="AlaDh_PNT_N"/>
    <property type="match status" value="1"/>
</dbReference>
<evidence type="ECO:0000256" key="4">
    <source>
        <dbReference type="ARBA" id="ARBA00022741"/>
    </source>
</evidence>
<dbReference type="GO" id="GO:0006740">
    <property type="term" value="P:NADPH regeneration"/>
    <property type="evidence" value="ECO:0007669"/>
    <property type="project" value="TreeGrafter"/>
</dbReference>
<keyword evidence="4" id="KW-0547">Nucleotide-binding</keyword>
<comment type="function">
    <text evidence="1">The transhydrogenation between NADH and NADP is coupled to respiration and ATP hydrolysis and functions as a proton pump across the membrane.</text>
</comment>
<accession>A0A7W4Z6N0</accession>
<dbReference type="InterPro" id="IPR007698">
    <property type="entry name" value="AlaDH/PNT_NAD(H)-bd"/>
</dbReference>
<keyword evidence="7" id="KW-0520">NAD</keyword>
<dbReference type="SUPFAM" id="SSF52283">
    <property type="entry name" value="Formate/glycerate dehydrogenase catalytic domain-like"/>
    <property type="match status" value="1"/>
</dbReference>
<comment type="catalytic activity">
    <reaction evidence="8">
        <text>NAD(+) + NADPH + H(+)(in) = NADH + NADP(+) + H(+)(out)</text>
        <dbReference type="Rhea" id="RHEA:47992"/>
        <dbReference type="ChEBI" id="CHEBI:15378"/>
        <dbReference type="ChEBI" id="CHEBI:57540"/>
        <dbReference type="ChEBI" id="CHEBI:57783"/>
        <dbReference type="ChEBI" id="CHEBI:57945"/>
        <dbReference type="ChEBI" id="CHEBI:58349"/>
        <dbReference type="EC" id="7.1.1.1"/>
    </reaction>
</comment>
<keyword evidence="6" id="KW-1278">Translocase</keyword>
<evidence type="ECO:0000256" key="9">
    <source>
        <dbReference type="SAM" id="MobiDB-lite"/>
    </source>
</evidence>
<dbReference type="SMART" id="SM01003">
    <property type="entry name" value="AlaDh_PNT_N"/>
    <property type="match status" value="1"/>
</dbReference>
<dbReference type="CDD" id="cd05304">
    <property type="entry name" value="Rubrum_tdh"/>
    <property type="match status" value="1"/>
</dbReference>
<gene>
    <name evidence="12" type="ORF">FHR99_001292</name>
</gene>
<name>A0A7W4Z6N0_9GAMM</name>
<keyword evidence="5" id="KW-0521">NADP</keyword>
<reference evidence="12 13" key="1">
    <citation type="submission" date="2020-08" db="EMBL/GenBank/DDBJ databases">
        <title>Genomic Encyclopedia of Type Strains, Phase III (KMG-III): the genomes of soil and plant-associated and newly described type strains.</title>
        <authorList>
            <person name="Whitman W."/>
        </authorList>
    </citation>
    <scope>NUCLEOTIDE SEQUENCE [LARGE SCALE GENOMIC DNA]</scope>
    <source>
        <strain evidence="12 13">CECT 8654</strain>
    </source>
</reference>
<proteinExistence type="inferred from homology"/>
<dbReference type="GO" id="GO:0050661">
    <property type="term" value="F:NADP binding"/>
    <property type="evidence" value="ECO:0007669"/>
    <property type="project" value="TreeGrafter"/>
</dbReference>